<dbReference type="AlphaFoldDB" id="A0A8J2RC09"/>
<keyword evidence="2" id="KW-1185">Reference proteome</keyword>
<protein>
    <submittedName>
        <fullName evidence="1">(African queen) hypothetical protein</fullName>
    </submittedName>
</protein>
<organism evidence="1 2">
    <name type="scientific">Danaus chrysippus</name>
    <name type="common">African queen</name>
    <dbReference type="NCBI Taxonomy" id="151541"/>
    <lineage>
        <taxon>Eukaryota</taxon>
        <taxon>Metazoa</taxon>
        <taxon>Ecdysozoa</taxon>
        <taxon>Arthropoda</taxon>
        <taxon>Hexapoda</taxon>
        <taxon>Insecta</taxon>
        <taxon>Pterygota</taxon>
        <taxon>Neoptera</taxon>
        <taxon>Endopterygota</taxon>
        <taxon>Lepidoptera</taxon>
        <taxon>Glossata</taxon>
        <taxon>Ditrysia</taxon>
        <taxon>Papilionoidea</taxon>
        <taxon>Nymphalidae</taxon>
        <taxon>Danainae</taxon>
        <taxon>Danaini</taxon>
        <taxon>Danaina</taxon>
        <taxon>Danaus</taxon>
        <taxon>Anosia</taxon>
    </lineage>
</organism>
<gene>
    <name evidence="1" type="ORF">DCHRY22_LOCUS14798</name>
</gene>
<reference evidence="1" key="1">
    <citation type="submission" date="2021-09" db="EMBL/GenBank/DDBJ databases">
        <authorList>
            <person name="Martin H S."/>
        </authorList>
    </citation>
    <scope>NUCLEOTIDE SEQUENCE</scope>
</reference>
<proteinExistence type="predicted"/>
<evidence type="ECO:0000313" key="2">
    <source>
        <dbReference type="Proteomes" id="UP000789524"/>
    </source>
</evidence>
<dbReference type="EMBL" id="CAKASE010000081">
    <property type="protein sequence ID" value="CAG9583406.1"/>
    <property type="molecule type" value="Genomic_DNA"/>
</dbReference>
<evidence type="ECO:0000313" key="1">
    <source>
        <dbReference type="EMBL" id="CAG9583406.1"/>
    </source>
</evidence>
<name>A0A8J2RC09_9NEOP</name>
<accession>A0A8J2RC09</accession>
<comment type="caution">
    <text evidence="1">The sequence shown here is derived from an EMBL/GenBank/DDBJ whole genome shotgun (WGS) entry which is preliminary data.</text>
</comment>
<dbReference type="Proteomes" id="UP000789524">
    <property type="component" value="Unassembled WGS sequence"/>
</dbReference>
<sequence>MTHLQFAVTAIVQRIPILLQSDPYTLSDFQFYLQDAKDVGIWKRYNFLEDLMSQYPVQNDKKGVQPLCFFVLPITMRGRDRAADMPRLT</sequence>